<dbReference type="GO" id="GO:0042910">
    <property type="term" value="F:xenobiotic transmembrane transporter activity"/>
    <property type="evidence" value="ECO:0007669"/>
    <property type="project" value="InterPro"/>
</dbReference>
<dbReference type="KEGG" id="esg:EsVE80_09030"/>
<dbReference type="PANTHER" id="PTHR42925">
    <property type="entry name" value="MULTIDRUG AND TOXIN EFFLUX PROTEIN MATE FAMILY"/>
    <property type="match status" value="1"/>
</dbReference>
<keyword evidence="9" id="KW-1185">Reference proteome</keyword>
<feature type="transmembrane region" description="Helical" evidence="7">
    <location>
        <begin position="190"/>
        <end position="213"/>
    </location>
</feature>
<keyword evidence="2" id="KW-0813">Transport</keyword>
<evidence type="ECO:0000256" key="3">
    <source>
        <dbReference type="ARBA" id="ARBA00022475"/>
    </source>
</evidence>
<evidence type="ECO:0000256" key="1">
    <source>
        <dbReference type="ARBA" id="ARBA00004651"/>
    </source>
</evidence>
<dbReference type="CDD" id="cd13134">
    <property type="entry name" value="MATE_like_8"/>
    <property type="match status" value="1"/>
</dbReference>
<protein>
    <submittedName>
        <fullName evidence="8">MATE family efflux transporter</fullName>
    </submittedName>
</protein>
<dbReference type="Proteomes" id="UP000502998">
    <property type="component" value="Chromosome"/>
</dbReference>
<organism evidence="8 9">
    <name type="scientific">Enterococcus saigonensis</name>
    <dbReference type="NCBI Taxonomy" id="1805431"/>
    <lineage>
        <taxon>Bacteria</taxon>
        <taxon>Bacillati</taxon>
        <taxon>Bacillota</taxon>
        <taxon>Bacilli</taxon>
        <taxon>Lactobacillales</taxon>
        <taxon>Enterococcaceae</taxon>
        <taxon>Enterococcus</taxon>
    </lineage>
</organism>
<dbReference type="NCBIfam" id="TIGR00797">
    <property type="entry name" value="matE"/>
    <property type="match status" value="1"/>
</dbReference>
<comment type="subcellular location">
    <subcellularLocation>
        <location evidence="1">Cell membrane</location>
        <topology evidence="1">Multi-pass membrane protein</topology>
    </subcellularLocation>
</comment>
<dbReference type="InterPro" id="IPR047135">
    <property type="entry name" value="YsiQ"/>
</dbReference>
<evidence type="ECO:0000256" key="6">
    <source>
        <dbReference type="ARBA" id="ARBA00023136"/>
    </source>
</evidence>
<feature type="transmembrane region" description="Helical" evidence="7">
    <location>
        <begin position="12"/>
        <end position="37"/>
    </location>
</feature>
<feature type="transmembrane region" description="Helical" evidence="7">
    <location>
        <begin position="317"/>
        <end position="336"/>
    </location>
</feature>
<feature type="transmembrane region" description="Helical" evidence="7">
    <location>
        <begin position="392"/>
        <end position="422"/>
    </location>
</feature>
<dbReference type="RefSeq" id="WP_232061279.1">
    <property type="nucleotide sequence ID" value="NZ_AP022822.1"/>
</dbReference>
<accession>A0A679IAI1</accession>
<evidence type="ECO:0000256" key="5">
    <source>
        <dbReference type="ARBA" id="ARBA00022989"/>
    </source>
</evidence>
<name>A0A679IAI1_9ENTE</name>
<dbReference type="EMBL" id="AP022822">
    <property type="protein sequence ID" value="BCA85380.1"/>
    <property type="molecule type" value="Genomic_DNA"/>
</dbReference>
<keyword evidence="4 7" id="KW-0812">Transmembrane</keyword>
<evidence type="ECO:0000256" key="4">
    <source>
        <dbReference type="ARBA" id="ARBA00022692"/>
    </source>
</evidence>
<dbReference type="GO" id="GO:0005886">
    <property type="term" value="C:plasma membrane"/>
    <property type="evidence" value="ECO:0007669"/>
    <property type="project" value="UniProtKB-SubCell"/>
</dbReference>
<dbReference type="AlphaFoldDB" id="A0A679IAI1"/>
<dbReference type="GO" id="GO:0015297">
    <property type="term" value="F:antiporter activity"/>
    <property type="evidence" value="ECO:0007669"/>
    <property type="project" value="InterPro"/>
</dbReference>
<keyword evidence="3" id="KW-1003">Cell membrane</keyword>
<evidence type="ECO:0000313" key="9">
    <source>
        <dbReference type="Proteomes" id="UP000502998"/>
    </source>
</evidence>
<feature type="transmembrane region" description="Helical" evidence="7">
    <location>
        <begin position="131"/>
        <end position="151"/>
    </location>
</feature>
<dbReference type="InterPro" id="IPR002528">
    <property type="entry name" value="MATE_fam"/>
</dbReference>
<keyword evidence="6 7" id="KW-0472">Membrane</keyword>
<keyword evidence="5 7" id="KW-1133">Transmembrane helix</keyword>
<dbReference type="PIRSF" id="PIRSF006603">
    <property type="entry name" value="DinF"/>
    <property type="match status" value="1"/>
</dbReference>
<evidence type="ECO:0000256" key="7">
    <source>
        <dbReference type="SAM" id="Phobius"/>
    </source>
</evidence>
<dbReference type="Pfam" id="PF01554">
    <property type="entry name" value="MatE"/>
    <property type="match status" value="2"/>
</dbReference>
<proteinExistence type="predicted"/>
<evidence type="ECO:0000313" key="8">
    <source>
        <dbReference type="EMBL" id="BCA85380.1"/>
    </source>
</evidence>
<dbReference type="InterPro" id="IPR048279">
    <property type="entry name" value="MdtK-like"/>
</dbReference>
<evidence type="ECO:0000256" key="2">
    <source>
        <dbReference type="ARBA" id="ARBA00022448"/>
    </source>
</evidence>
<feature type="transmembrane region" description="Helical" evidence="7">
    <location>
        <begin position="163"/>
        <end position="184"/>
    </location>
</feature>
<gene>
    <name evidence="8" type="ORF">EsVE80_09030</name>
</gene>
<dbReference type="PANTHER" id="PTHR42925:SF1">
    <property type="entry name" value="VIRULENCE FACTOR MVIN"/>
    <property type="match status" value="1"/>
</dbReference>
<feature type="transmembrane region" description="Helical" evidence="7">
    <location>
        <begin position="89"/>
        <end position="111"/>
    </location>
</feature>
<reference evidence="8 9" key="1">
    <citation type="submission" date="2020-02" db="EMBL/GenBank/DDBJ databases">
        <title>Characterization of vanA genotype vancomycin-resistant Enterococcus saigonensis VE80.</title>
        <authorList>
            <person name="Harada T."/>
            <person name="Motooka D."/>
            <person name="Nakamura S."/>
            <person name="Yamamoto Y."/>
            <person name="Kawahara R."/>
            <person name="Kawatsu K."/>
        </authorList>
    </citation>
    <scope>NUCLEOTIDE SEQUENCE [LARGE SCALE GENOMIC DNA]</scope>
    <source>
        <strain evidence="8 9">VE80</strain>
    </source>
</reference>
<sequence length="461" mass="50429">MKKFFETSDKELLFLSWPIFIELFLRVIIGNVNVWMISHYSEPAVAAVGAANQLLNLTVFIYGFITVGTQIIIAQLIGAKKKSEIPTVINTALIGSFILGLLISLMFIFFADSLLHFMNLDQNLITIGRSYLQIYGGSLFISSITAVVIAVMRSHGFTQPALLVPLAASILAVIGNYFALYSPFGLPNFGVWGLAVASVLGNTIGLIIALVLLQKHVHYSIFATRLKKFSLHYLKKILAYGLPSSGESLSYQGAQVVVTMIVASLGSSVLIAKSYVTAITQFVYLVAAAISQGNQIMIGRNVGAGEFKQAYKRGMKATVIGVLASVSICLLTYLFIEPIMSIFTTNPEIIHIAKGVFLVEIVLETARSINMILVGSLNASGDVKFPLFCSLIVLWIISLPFSYTLAIIANFGLLGVWIAYAIDEALRSLLMIARWKKGTWQSKAVVHHNSELNKVIIEENY</sequence>